<proteinExistence type="predicted"/>
<dbReference type="PANTHER" id="PTHR46796">
    <property type="entry name" value="HTH-TYPE TRANSCRIPTIONAL ACTIVATOR RHAS-RELATED"/>
    <property type="match status" value="1"/>
</dbReference>
<feature type="domain" description="HTH araC/xylS-type" evidence="5">
    <location>
        <begin position="166"/>
        <end position="263"/>
    </location>
</feature>
<name>A0ABW8APA4_9ACTN</name>
<dbReference type="Gene3D" id="1.10.10.60">
    <property type="entry name" value="Homeodomain-like"/>
    <property type="match status" value="1"/>
</dbReference>
<organism evidence="6 7">
    <name type="scientific">Spongisporangium articulatum</name>
    <dbReference type="NCBI Taxonomy" id="3362603"/>
    <lineage>
        <taxon>Bacteria</taxon>
        <taxon>Bacillati</taxon>
        <taxon>Actinomycetota</taxon>
        <taxon>Actinomycetes</taxon>
        <taxon>Kineosporiales</taxon>
        <taxon>Kineosporiaceae</taxon>
        <taxon>Spongisporangium</taxon>
    </lineage>
</organism>
<dbReference type="Proteomes" id="UP001612915">
    <property type="component" value="Unassembled WGS sequence"/>
</dbReference>
<dbReference type="InterPro" id="IPR050204">
    <property type="entry name" value="AraC_XylS_family_regulators"/>
</dbReference>
<dbReference type="InterPro" id="IPR018062">
    <property type="entry name" value="HTH_AraC-typ_CS"/>
</dbReference>
<dbReference type="RefSeq" id="WP_398281333.1">
    <property type="nucleotide sequence ID" value="NZ_JBITLV010000004.1"/>
</dbReference>
<dbReference type="PROSITE" id="PS01124">
    <property type="entry name" value="HTH_ARAC_FAMILY_2"/>
    <property type="match status" value="1"/>
</dbReference>
<keyword evidence="1" id="KW-0805">Transcription regulation</keyword>
<evidence type="ECO:0000313" key="6">
    <source>
        <dbReference type="EMBL" id="MFI7588200.1"/>
    </source>
</evidence>
<dbReference type="InterPro" id="IPR037923">
    <property type="entry name" value="HTH-like"/>
</dbReference>
<evidence type="ECO:0000256" key="3">
    <source>
        <dbReference type="ARBA" id="ARBA00023159"/>
    </source>
</evidence>
<dbReference type="PROSITE" id="PS00041">
    <property type="entry name" value="HTH_ARAC_FAMILY_1"/>
    <property type="match status" value="1"/>
</dbReference>
<evidence type="ECO:0000259" key="5">
    <source>
        <dbReference type="PROSITE" id="PS01124"/>
    </source>
</evidence>
<dbReference type="EMBL" id="JBITLV010000004">
    <property type="protein sequence ID" value="MFI7588200.1"/>
    <property type="molecule type" value="Genomic_DNA"/>
</dbReference>
<evidence type="ECO:0000256" key="4">
    <source>
        <dbReference type="ARBA" id="ARBA00023163"/>
    </source>
</evidence>
<evidence type="ECO:0000256" key="2">
    <source>
        <dbReference type="ARBA" id="ARBA00023125"/>
    </source>
</evidence>
<accession>A0ABW8APA4</accession>
<dbReference type="Pfam" id="PF02311">
    <property type="entry name" value="AraC_binding"/>
    <property type="match status" value="1"/>
</dbReference>
<dbReference type="InterPro" id="IPR003313">
    <property type="entry name" value="AraC-bd"/>
</dbReference>
<protein>
    <submittedName>
        <fullName evidence="6">AraC family transcriptional regulator</fullName>
    </submittedName>
</protein>
<comment type="caution">
    <text evidence="6">The sequence shown here is derived from an EMBL/GenBank/DDBJ whole genome shotgun (WGS) entry which is preliminary data.</text>
</comment>
<dbReference type="InterPro" id="IPR009057">
    <property type="entry name" value="Homeodomain-like_sf"/>
</dbReference>
<dbReference type="InterPro" id="IPR018060">
    <property type="entry name" value="HTH_AraC"/>
</dbReference>
<keyword evidence="3" id="KW-0010">Activator</keyword>
<keyword evidence="2" id="KW-0238">DNA-binding</keyword>
<dbReference type="PANTHER" id="PTHR46796:SF2">
    <property type="entry name" value="TRANSCRIPTIONAL REGULATORY PROTEIN"/>
    <property type="match status" value="1"/>
</dbReference>
<keyword evidence="7" id="KW-1185">Reference proteome</keyword>
<dbReference type="Pfam" id="PF12833">
    <property type="entry name" value="HTH_18"/>
    <property type="match status" value="1"/>
</dbReference>
<sequence length="272" mass="30306">MVDTDRVRAWRPRVAGVAEVLHAEWRDHAYPAHTHDTWTLLIVDDGLIGYELDRHHRHAAPRGGVTLLPPHVVHDGRPATSRGFRKRVVYLEEDVLGEALIGAAVDTPLLTDPALREQVSRLDRALTARDDLEAESRLALVAERLAWHLTGRRPAPNLPPVAVVAGRARDLLDADPAGTTSVAEVAARLEVSTAHLVRSFTRSYGIPPHRYLLGRRLDLARRRLRDGEDITQVALGTGFYDQAHLTRHFKRLLATTPGRYQRGINVVQDRAG</sequence>
<dbReference type="SMART" id="SM00342">
    <property type="entry name" value="HTH_ARAC"/>
    <property type="match status" value="1"/>
</dbReference>
<keyword evidence="4" id="KW-0804">Transcription</keyword>
<reference evidence="6 7" key="1">
    <citation type="submission" date="2024-10" db="EMBL/GenBank/DDBJ databases">
        <title>The Natural Products Discovery Center: Release of the First 8490 Sequenced Strains for Exploring Actinobacteria Biosynthetic Diversity.</title>
        <authorList>
            <person name="Kalkreuter E."/>
            <person name="Kautsar S.A."/>
            <person name="Yang D."/>
            <person name="Bader C.D."/>
            <person name="Teijaro C.N."/>
            <person name="Fluegel L."/>
            <person name="Davis C.M."/>
            <person name="Simpson J.R."/>
            <person name="Lauterbach L."/>
            <person name="Steele A.D."/>
            <person name="Gui C."/>
            <person name="Meng S."/>
            <person name="Li G."/>
            <person name="Viehrig K."/>
            <person name="Ye F."/>
            <person name="Su P."/>
            <person name="Kiefer A.F."/>
            <person name="Nichols A."/>
            <person name="Cepeda A.J."/>
            <person name="Yan W."/>
            <person name="Fan B."/>
            <person name="Jiang Y."/>
            <person name="Adhikari A."/>
            <person name="Zheng C.-J."/>
            <person name="Schuster L."/>
            <person name="Cowan T.M."/>
            <person name="Smanski M.J."/>
            <person name="Chevrette M.G."/>
            <person name="De Carvalho L.P.S."/>
            <person name="Shen B."/>
        </authorList>
    </citation>
    <scope>NUCLEOTIDE SEQUENCE [LARGE SCALE GENOMIC DNA]</scope>
    <source>
        <strain evidence="6 7">NPDC049639</strain>
    </source>
</reference>
<dbReference type="SUPFAM" id="SSF51215">
    <property type="entry name" value="Regulatory protein AraC"/>
    <property type="match status" value="1"/>
</dbReference>
<gene>
    <name evidence="6" type="ORF">ACIB24_14115</name>
</gene>
<dbReference type="SUPFAM" id="SSF46689">
    <property type="entry name" value="Homeodomain-like"/>
    <property type="match status" value="2"/>
</dbReference>
<evidence type="ECO:0000313" key="7">
    <source>
        <dbReference type="Proteomes" id="UP001612915"/>
    </source>
</evidence>
<evidence type="ECO:0000256" key="1">
    <source>
        <dbReference type="ARBA" id="ARBA00023015"/>
    </source>
</evidence>